<comment type="caution">
    <text evidence="4">The sequence shown here is derived from an EMBL/GenBank/DDBJ whole genome shotgun (WGS) entry which is preliminary data.</text>
</comment>
<proteinExistence type="predicted"/>
<feature type="compositionally biased region" description="Polar residues" evidence="1">
    <location>
        <begin position="106"/>
        <end position="115"/>
    </location>
</feature>
<feature type="domain" description="PepSY" evidence="3">
    <location>
        <begin position="34"/>
        <end position="94"/>
    </location>
</feature>
<feature type="signal peptide" evidence="2">
    <location>
        <begin position="1"/>
        <end position="26"/>
    </location>
</feature>
<dbReference type="InterPro" id="IPR025711">
    <property type="entry name" value="PepSY"/>
</dbReference>
<protein>
    <recommendedName>
        <fullName evidence="3">PepSY domain-containing protein</fullName>
    </recommendedName>
</protein>
<feature type="region of interest" description="Disordered" evidence="1">
    <location>
        <begin position="93"/>
        <end position="129"/>
    </location>
</feature>
<keyword evidence="2" id="KW-0732">Signal</keyword>
<dbReference type="EMBL" id="BMNK01000010">
    <property type="protein sequence ID" value="GGP11622.1"/>
    <property type="molecule type" value="Genomic_DNA"/>
</dbReference>
<dbReference type="Proteomes" id="UP000660745">
    <property type="component" value="Unassembled WGS sequence"/>
</dbReference>
<accession>A0A918E7X3</accession>
<reference evidence="4" key="1">
    <citation type="journal article" date="2014" name="Int. J. Syst. Evol. Microbiol.">
        <title>Complete genome sequence of Corynebacterium casei LMG S-19264T (=DSM 44701T), isolated from a smear-ripened cheese.</title>
        <authorList>
            <consortium name="US DOE Joint Genome Institute (JGI-PGF)"/>
            <person name="Walter F."/>
            <person name="Albersmeier A."/>
            <person name="Kalinowski J."/>
            <person name="Ruckert C."/>
        </authorList>
    </citation>
    <scope>NUCLEOTIDE SEQUENCE</scope>
    <source>
        <strain evidence="4">CGMCC 4.7430</strain>
    </source>
</reference>
<organism evidence="4 5">
    <name type="scientific">Nonomuraea glycinis</name>
    <dbReference type="NCBI Taxonomy" id="2047744"/>
    <lineage>
        <taxon>Bacteria</taxon>
        <taxon>Bacillati</taxon>
        <taxon>Actinomycetota</taxon>
        <taxon>Actinomycetes</taxon>
        <taxon>Streptosporangiales</taxon>
        <taxon>Streptosporangiaceae</taxon>
        <taxon>Nonomuraea</taxon>
    </lineage>
</organism>
<feature type="chain" id="PRO_5037180929" description="PepSY domain-containing protein" evidence="2">
    <location>
        <begin position="27"/>
        <end position="129"/>
    </location>
</feature>
<evidence type="ECO:0000259" key="3">
    <source>
        <dbReference type="Pfam" id="PF03413"/>
    </source>
</evidence>
<feature type="compositionally biased region" description="Acidic residues" evidence="1">
    <location>
        <begin position="117"/>
        <end position="129"/>
    </location>
</feature>
<evidence type="ECO:0000256" key="2">
    <source>
        <dbReference type="SAM" id="SignalP"/>
    </source>
</evidence>
<reference evidence="4" key="2">
    <citation type="submission" date="2020-09" db="EMBL/GenBank/DDBJ databases">
        <authorList>
            <person name="Sun Q."/>
            <person name="Zhou Y."/>
        </authorList>
    </citation>
    <scope>NUCLEOTIDE SEQUENCE</scope>
    <source>
        <strain evidence="4">CGMCC 4.7430</strain>
    </source>
</reference>
<dbReference type="Pfam" id="PF03413">
    <property type="entry name" value="PepSY"/>
    <property type="match status" value="1"/>
</dbReference>
<dbReference type="Gene3D" id="3.10.450.40">
    <property type="match status" value="1"/>
</dbReference>
<gene>
    <name evidence="4" type="ORF">GCM10012278_55970</name>
</gene>
<sequence length="129" mass="13688">MHITTKIIVASAGVMALVAGGSAALAAADQPAPKVALEQAVQIAQKEVPGAWVREVGFDKRGTRPDVWEVELIKGDIEHELDIDAATGKLLKKESERVDSDDDTAAGQNSQSTQNSDDSDDSDDSRDDD</sequence>
<evidence type="ECO:0000313" key="5">
    <source>
        <dbReference type="Proteomes" id="UP000660745"/>
    </source>
</evidence>
<dbReference type="AlphaFoldDB" id="A0A918E7X3"/>
<dbReference type="RefSeq" id="WP_189141688.1">
    <property type="nucleotide sequence ID" value="NZ_BMNK01000010.1"/>
</dbReference>
<evidence type="ECO:0000256" key="1">
    <source>
        <dbReference type="SAM" id="MobiDB-lite"/>
    </source>
</evidence>
<evidence type="ECO:0000313" key="4">
    <source>
        <dbReference type="EMBL" id="GGP11622.1"/>
    </source>
</evidence>
<keyword evidence="5" id="KW-1185">Reference proteome</keyword>
<name>A0A918E7X3_9ACTN</name>